<dbReference type="AlphaFoldDB" id="A0AAE1IP03"/>
<name>A0AAE1IP03_9FABA</name>
<dbReference type="CDD" id="cd00293">
    <property type="entry name" value="USP-like"/>
    <property type="match status" value="1"/>
</dbReference>
<dbReference type="InterPro" id="IPR006016">
    <property type="entry name" value="UspA"/>
</dbReference>
<dbReference type="Gene3D" id="3.40.50.620">
    <property type="entry name" value="HUPs"/>
    <property type="match status" value="1"/>
</dbReference>
<evidence type="ECO:0000259" key="1">
    <source>
        <dbReference type="Pfam" id="PF00582"/>
    </source>
</evidence>
<dbReference type="Proteomes" id="UP001293593">
    <property type="component" value="Unassembled WGS sequence"/>
</dbReference>
<gene>
    <name evidence="2" type="ORF">QN277_014538</name>
</gene>
<keyword evidence="3" id="KW-1185">Reference proteome</keyword>
<evidence type="ECO:0000313" key="3">
    <source>
        <dbReference type="Proteomes" id="UP001293593"/>
    </source>
</evidence>
<dbReference type="Pfam" id="PF00582">
    <property type="entry name" value="Usp"/>
    <property type="match status" value="1"/>
</dbReference>
<dbReference type="PANTHER" id="PTHR47000:SF3">
    <property type="entry name" value="ADENINE NUCLEOTIDE ALPHA HYDROLASES-LIKE SUPERFAMILY PROTEIN"/>
    <property type="match status" value="1"/>
</dbReference>
<dbReference type="PANTHER" id="PTHR47000">
    <property type="entry name" value="ADENINE NUCLEOTIDE ALPHA HYDROLASES-LIKE SUPERFAMILY PROTEIN"/>
    <property type="match status" value="1"/>
</dbReference>
<protein>
    <recommendedName>
        <fullName evidence="1">UspA domain-containing protein</fullName>
    </recommendedName>
</protein>
<comment type="caution">
    <text evidence="2">The sequence shown here is derived from an EMBL/GenBank/DDBJ whole genome shotgun (WGS) entry which is preliminary data.</text>
</comment>
<accession>A0AAE1IP03</accession>
<organism evidence="2 3">
    <name type="scientific">Acacia crassicarpa</name>
    <name type="common">northern wattle</name>
    <dbReference type="NCBI Taxonomy" id="499986"/>
    <lineage>
        <taxon>Eukaryota</taxon>
        <taxon>Viridiplantae</taxon>
        <taxon>Streptophyta</taxon>
        <taxon>Embryophyta</taxon>
        <taxon>Tracheophyta</taxon>
        <taxon>Spermatophyta</taxon>
        <taxon>Magnoliopsida</taxon>
        <taxon>eudicotyledons</taxon>
        <taxon>Gunneridae</taxon>
        <taxon>Pentapetalae</taxon>
        <taxon>rosids</taxon>
        <taxon>fabids</taxon>
        <taxon>Fabales</taxon>
        <taxon>Fabaceae</taxon>
        <taxon>Caesalpinioideae</taxon>
        <taxon>mimosoid clade</taxon>
        <taxon>Acacieae</taxon>
        <taxon>Acacia</taxon>
    </lineage>
</organism>
<reference evidence="2" key="1">
    <citation type="submission" date="2023-10" db="EMBL/GenBank/DDBJ databases">
        <title>Chromosome-level genome of the transformable northern wattle, Acacia crassicarpa.</title>
        <authorList>
            <person name="Massaro I."/>
            <person name="Sinha N.R."/>
            <person name="Poethig S."/>
            <person name="Leichty A.R."/>
        </authorList>
    </citation>
    <scope>NUCLEOTIDE SEQUENCE</scope>
    <source>
        <strain evidence="2">Acra3RX</strain>
        <tissue evidence="2">Leaf</tissue>
    </source>
</reference>
<evidence type="ECO:0000313" key="2">
    <source>
        <dbReference type="EMBL" id="KAK4252553.1"/>
    </source>
</evidence>
<dbReference type="InterPro" id="IPR014729">
    <property type="entry name" value="Rossmann-like_a/b/a_fold"/>
</dbReference>
<sequence length="229" mass="25551">MGRRLKLNCLSIARVLSAPSFASKSSSASIKYGDMTEFPSSMSQEDSSCDDHENGSCNKIMVVVNSSFEAKCALDWALSHAVQSQDTVVLLHALKPSSQGTEGREKRKLKNHQLVDDMKNMCQMKRPGVKVKVVKAAEGEEQGRTIVEEAKKQRVTLLVIGQRKRSLWWGFVRRLWGSNKRGSAANCNAVADYCIQNASCMTIAVRKKNKKLGGYLITTKRHKKFWLLA</sequence>
<dbReference type="SUPFAM" id="SSF52402">
    <property type="entry name" value="Adenine nucleotide alpha hydrolases-like"/>
    <property type="match status" value="1"/>
</dbReference>
<feature type="domain" description="UspA" evidence="1">
    <location>
        <begin position="59"/>
        <end position="206"/>
    </location>
</feature>
<proteinExistence type="predicted"/>
<dbReference type="EMBL" id="JAWXYG010000023">
    <property type="protein sequence ID" value="KAK4252553.1"/>
    <property type="molecule type" value="Genomic_DNA"/>
</dbReference>